<comment type="caution">
    <text evidence="3">The sequence shown here is derived from an EMBL/GenBank/DDBJ whole genome shotgun (WGS) entry which is preliminary data.</text>
</comment>
<dbReference type="InterPro" id="IPR033181">
    <property type="entry name" value="Mic26_fungi"/>
</dbReference>
<proteinExistence type="predicted"/>
<dbReference type="GO" id="GO:0042407">
    <property type="term" value="P:cristae formation"/>
    <property type="evidence" value="ECO:0007669"/>
    <property type="project" value="InterPro"/>
</dbReference>
<sequence>MAARVLLQRRAAPLTAAVLVGSIAFAPRVAHAEAPEERHLSKKPIYDDDFDYIPAPTKPAPTTTTTVTTTTAAPTPTAPAAVPTPQTTTPITTPTAVIPSEPTTHTRTPTPTARLAAQIRLGRLFLYRQASTAEDAVNSAMARAFSLEHSFTSTIASLAPPRESGEHLMPGLVYVLVAGMAGSIVARNRGVLLRASAPVALGIGAAWAVIPVTMGNVSELLWTYEKRFPAVAEAHVSAREGVEKGVSFVRVHGNLASRKVTEAVGEAREKVEEWVRKGK</sequence>
<reference evidence="3" key="1">
    <citation type="submission" date="2023-06" db="EMBL/GenBank/DDBJ databases">
        <title>Genome-scale phylogeny and comparative genomics of the fungal order Sordariales.</title>
        <authorList>
            <consortium name="Lawrence Berkeley National Laboratory"/>
            <person name="Hensen N."/>
            <person name="Bonometti L."/>
            <person name="Westerberg I."/>
            <person name="Brannstrom I.O."/>
            <person name="Guillou S."/>
            <person name="Cros-Aarteil S."/>
            <person name="Calhoun S."/>
            <person name="Haridas S."/>
            <person name="Kuo A."/>
            <person name="Mondo S."/>
            <person name="Pangilinan J."/>
            <person name="Riley R."/>
            <person name="Labutti K."/>
            <person name="Andreopoulos B."/>
            <person name="Lipzen A."/>
            <person name="Chen C."/>
            <person name="Yanf M."/>
            <person name="Daum C."/>
            <person name="Ng V."/>
            <person name="Clum A."/>
            <person name="Steindorff A."/>
            <person name="Ohm R."/>
            <person name="Martin F."/>
            <person name="Silar P."/>
            <person name="Natvig D."/>
            <person name="Lalanne C."/>
            <person name="Gautier V."/>
            <person name="Ament-Velasquez S.L."/>
            <person name="Kruys A."/>
            <person name="Hutchinson M.I."/>
            <person name="Powell A.J."/>
            <person name="Barry K."/>
            <person name="Miller A.N."/>
            <person name="Grigoriev I.V."/>
            <person name="Debuchy R."/>
            <person name="Gladieux P."/>
            <person name="Thoren M.H."/>
            <person name="Johannesson H."/>
        </authorList>
    </citation>
    <scope>NUCLEOTIDE SEQUENCE</scope>
    <source>
        <strain evidence="3">SMH2532-1</strain>
    </source>
</reference>
<feature type="region of interest" description="Disordered" evidence="2">
    <location>
        <begin position="56"/>
        <end position="110"/>
    </location>
</feature>
<evidence type="ECO:0000313" key="4">
    <source>
        <dbReference type="Proteomes" id="UP001174936"/>
    </source>
</evidence>
<feature type="compositionally biased region" description="Low complexity" evidence="2">
    <location>
        <begin position="60"/>
        <end position="110"/>
    </location>
</feature>
<protein>
    <recommendedName>
        <fullName evidence="1">MICOS complex subunit</fullName>
    </recommendedName>
</protein>
<evidence type="ECO:0000313" key="3">
    <source>
        <dbReference type="EMBL" id="KAK0656671.1"/>
    </source>
</evidence>
<dbReference type="AlphaFoldDB" id="A0AA39YQ70"/>
<keyword evidence="1" id="KW-0496">Mitochondrion</keyword>
<dbReference type="GO" id="GO:0044284">
    <property type="term" value="C:mitochondrial crista junction"/>
    <property type="evidence" value="ECO:0007669"/>
    <property type="project" value="TreeGrafter"/>
</dbReference>
<comment type="subunit">
    <text evidence="1">Component of the mitochondrial contact site and cristae organizing system (MICOS) complex.</text>
</comment>
<dbReference type="GO" id="GO:0061617">
    <property type="term" value="C:MICOS complex"/>
    <property type="evidence" value="ECO:0007669"/>
    <property type="project" value="UniProtKB-UniRule"/>
</dbReference>
<keyword evidence="4" id="KW-1185">Reference proteome</keyword>
<accession>A0AA39YQ70</accession>
<dbReference type="EMBL" id="JAULSV010000001">
    <property type="protein sequence ID" value="KAK0656671.1"/>
    <property type="molecule type" value="Genomic_DNA"/>
</dbReference>
<name>A0AA39YQ70_9PEZI</name>
<keyword evidence="1" id="KW-0472">Membrane</keyword>
<dbReference type="InterPro" id="IPR019166">
    <property type="entry name" value="MIC26/MIC27"/>
</dbReference>
<gene>
    <name evidence="3" type="ORF">B0T16DRAFT_315203</name>
</gene>
<comment type="subcellular location">
    <subcellularLocation>
        <location evidence="1">Mitochondrion inner membrane</location>
    </subcellularLocation>
</comment>
<comment type="function">
    <text evidence="1">Component of the MICOS complex, a large protein complex of the mitochondrial inner membrane that plays crucial roles in the maintenance of crista junctions, inner membrane architecture, and formation of contact sites to the outer membrane.</text>
</comment>
<keyword evidence="1" id="KW-0999">Mitochondrion inner membrane</keyword>
<evidence type="ECO:0000256" key="2">
    <source>
        <dbReference type="SAM" id="MobiDB-lite"/>
    </source>
</evidence>
<evidence type="ECO:0000256" key="1">
    <source>
        <dbReference type="RuleBase" id="RU363021"/>
    </source>
</evidence>
<dbReference type="PANTHER" id="PTHR28268:SF1">
    <property type="entry name" value="MICOS SUBUNIT MIC26"/>
    <property type="match status" value="1"/>
</dbReference>
<dbReference type="Pfam" id="PF09769">
    <property type="entry name" value="ApoO"/>
    <property type="match status" value="1"/>
</dbReference>
<dbReference type="PANTHER" id="PTHR28268">
    <property type="entry name" value="MICOS SUBUNIT MIC26"/>
    <property type="match status" value="1"/>
</dbReference>
<dbReference type="Proteomes" id="UP001174936">
    <property type="component" value="Unassembled WGS sequence"/>
</dbReference>
<organism evidence="3 4">
    <name type="scientific">Cercophora newfieldiana</name>
    <dbReference type="NCBI Taxonomy" id="92897"/>
    <lineage>
        <taxon>Eukaryota</taxon>
        <taxon>Fungi</taxon>
        <taxon>Dikarya</taxon>
        <taxon>Ascomycota</taxon>
        <taxon>Pezizomycotina</taxon>
        <taxon>Sordariomycetes</taxon>
        <taxon>Sordariomycetidae</taxon>
        <taxon>Sordariales</taxon>
        <taxon>Lasiosphaeriaceae</taxon>
        <taxon>Cercophora</taxon>
    </lineage>
</organism>